<name>A0AAD5DGY7_9CHLO</name>
<dbReference type="PANTHER" id="PTHR15629:SF2">
    <property type="entry name" value="SH3 DOMAIN-CONTAINING YSC84-LIKE PROTEIN 1"/>
    <property type="match status" value="1"/>
</dbReference>
<dbReference type="AlphaFoldDB" id="A0AAD5DGY7"/>
<gene>
    <name evidence="1" type="ORF">COHA_009958</name>
</gene>
<dbReference type="InterPro" id="IPR051702">
    <property type="entry name" value="SH3_domain_YSC84-like"/>
</dbReference>
<dbReference type="GO" id="GO:0035091">
    <property type="term" value="F:phosphatidylinositol binding"/>
    <property type="evidence" value="ECO:0007669"/>
    <property type="project" value="TreeGrafter"/>
</dbReference>
<proteinExistence type="predicted"/>
<evidence type="ECO:0000313" key="2">
    <source>
        <dbReference type="Proteomes" id="UP001205105"/>
    </source>
</evidence>
<evidence type="ECO:0000313" key="1">
    <source>
        <dbReference type="EMBL" id="KAI7836128.1"/>
    </source>
</evidence>
<accession>A0AAD5DGY7</accession>
<keyword evidence="2" id="KW-1185">Reference proteome</keyword>
<reference evidence="1" key="1">
    <citation type="submission" date="2020-11" db="EMBL/GenBank/DDBJ databases">
        <title>Chlorella ohadii genome sequencing and assembly.</title>
        <authorList>
            <person name="Murik O."/>
            <person name="Treves H."/>
            <person name="Kedem I."/>
            <person name="Shotland Y."/>
            <person name="Kaplan A."/>
        </authorList>
    </citation>
    <scope>NUCLEOTIDE SEQUENCE</scope>
    <source>
        <strain evidence="1">1</strain>
    </source>
</reference>
<sequence length="206" mass="21525">MPVLNKKELERWVADAVALLDRLLLPESESDPDRPAAAVNSFFISQAKGLIFTWSISGGVGVGIRSGKGFAIAKVDGNRWSAPCFVTVGALAVGALAGVEKVETLLIAETEKPVVNLSFGAECVVGKASGLEELSHVVIPGAVKAKSRLDMSDAVAKGNDLYSISYSQAMFGEGTTGRTTLSGLDPTPEELAPLVAKINEIVARGK</sequence>
<protein>
    <recommendedName>
        <fullName evidence="3">Ysc84 actin-binding domain-containing protein</fullName>
    </recommendedName>
</protein>
<comment type="caution">
    <text evidence="1">The sequence shown here is derived from an EMBL/GenBank/DDBJ whole genome shotgun (WGS) entry which is preliminary data.</text>
</comment>
<dbReference type="EMBL" id="JADXDR010000202">
    <property type="protein sequence ID" value="KAI7836128.1"/>
    <property type="molecule type" value="Genomic_DNA"/>
</dbReference>
<organism evidence="1 2">
    <name type="scientific">Chlorella ohadii</name>
    <dbReference type="NCBI Taxonomy" id="2649997"/>
    <lineage>
        <taxon>Eukaryota</taxon>
        <taxon>Viridiplantae</taxon>
        <taxon>Chlorophyta</taxon>
        <taxon>core chlorophytes</taxon>
        <taxon>Trebouxiophyceae</taxon>
        <taxon>Chlorellales</taxon>
        <taxon>Chlorellaceae</taxon>
        <taxon>Chlorella clade</taxon>
        <taxon>Chlorella</taxon>
    </lineage>
</organism>
<dbReference type="Proteomes" id="UP001205105">
    <property type="component" value="Unassembled WGS sequence"/>
</dbReference>
<evidence type="ECO:0008006" key="3">
    <source>
        <dbReference type="Google" id="ProtNLM"/>
    </source>
</evidence>
<dbReference type="PANTHER" id="PTHR15629">
    <property type="entry name" value="SH3YL1 PROTEIN"/>
    <property type="match status" value="1"/>
</dbReference>